<evidence type="ECO:0000256" key="13">
    <source>
        <dbReference type="ARBA" id="ARBA00023125"/>
    </source>
</evidence>
<dbReference type="GO" id="GO:0015074">
    <property type="term" value="P:DNA integration"/>
    <property type="evidence" value="ECO:0007669"/>
    <property type="project" value="UniProtKB-KW"/>
</dbReference>
<dbReference type="PROSITE" id="PS50013">
    <property type="entry name" value="CHROMO_2"/>
    <property type="match status" value="1"/>
</dbReference>
<evidence type="ECO:0000256" key="16">
    <source>
        <dbReference type="SAM" id="SignalP"/>
    </source>
</evidence>
<dbReference type="CDD" id="cd09274">
    <property type="entry name" value="RNase_HI_RT_Ty3"/>
    <property type="match status" value="1"/>
</dbReference>
<dbReference type="Gene3D" id="3.30.420.10">
    <property type="entry name" value="Ribonuclease H-like superfamily/Ribonuclease H"/>
    <property type="match status" value="1"/>
</dbReference>
<dbReference type="SUPFAM" id="SSF54160">
    <property type="entry name" value="Chromo domain-like"/>
    <property type="match status" value="1"/>
</dbReference>
<dbReference type="InterPro" id="IPR036397">
    <property type="entry name" value="RNaseH_sf"/>
</dbReference>
<keyword evidence="6" id="KW-0064">Aspartyl protease</keyword>
<dbReference type="FunFam" id="1.10.340.70:FF:000001">
    <property type="entry name" value="Retrovirus-related Pol polyprotein from transposon gypsy-like Protein"/>
    <property type="match status" value="1"/>
</dbReference>
<keyword evidence="14" id="KW-0233">DNA recombination</keyword>
<evidence type="ECO:0000256" key="6">
    <source>
        <dbReference type="ARBA" id="ARBA00022750"/>
    </source>
</evidence>
<evidence type="ECO:0000256" key="2">
    <source>
        <dbReference type="ARBA" id="ARBA00022679"/>
    </source>
</evidence>
<dbReference type="AlphaFoldDB" id="A0A163JL29"/>
<dbReference type="EMBL" id="LT553140">
    <property type="protein sequence ID" value="SAM00104.1"/>
    <property type="molecule type" value="Genomic_DNA"/>
</dbReference>
<evidence type="ECO:0000256" key="9">
    <source>
        <dbReference type="ARBA" id="ARBA00022842"/>
    </source>
</evidence>
<gene>
    <name evidence="19" type="primary">ABSGL_05779.1 scaffold 7482</name>
</gene>
<organism evidence="19">
    <name type="scientific">Absidia glauca</name>
    <name type="common">Pin mould</name>
    <dbReference type="NCBI Taxonomy" id="4829"/>
    <lineage>
        <taxon>Eukaryota</taxon>
        <taxon>Fungi</taxon>
        <taxon>Fungi incertae sedis</taxon>
        <taxon>Mucoromycota</taxon>
        <taxon>Mucoromycotina</taxon>
        <taxon>Mucoromycetes</taxon>
        <taxon>Mucorales</taxon>
        <taxon>Cunninghamellaceae</taxon>
        <taxon>Absidia</taxon>
    </lineage>
</organism>
<feature type="region of interest" description="Disordered" evidence="15">
    <location>
        <begin position="90"/>
        <end position="113"/>
    </location>
</feature>
<keyword evidence="2" id="KW-0808">Transferase</keyword>
<keyword evidence="8" id="KW-0378">Hydrolase</keyword>
<dbReference type="InterPro" id="IPR043502">
    <property type="entry name" value="DNA/RNA_pol_sf"/>
</dbReference>
<dbReference type="Pfam" id="PF24626">
    <property type="entry name" value="SH3_Tf2-1"/>
    <property type="match status" value="1"/>
</dbReference>
<keyword evidence="12" id="KW-0239">DNA-directed DNA polymerase</keyword>
<evidence type="ECO:0000256" key="12">
    <source>
        <dbReference type="ARBA" id="ARBA00022932"/>
    </source>
</evidence>
<dbReference type="InterPro" id="IPR000953">
    <property type="entry name" value="Chromo/chromo_shadow_dom"/>
</dbReference>
<dbReference type="Pfam" id="PF17921">
    <property type="entry name" value="Integrase_H2C2"/>
    <property type="match status" value="1"/>
</dbReference>
<dbReference type="Pfam" id="PF17917">
    <property type="entry name" value="RT_RNaseH"/>
    <property type="match status" value="1"/>
</dbReference>
<keyword evidence="1" id="KW-0645">Protease</keyword>
<keyword evidence="11" id="KW-0695">RNA-directed DNA polymerase</keyword>
<dbReference type="Pfam" id="PF00385">
    <property type="entry name" value="Chromo"/>
    <property type="match status" value="1"/>
</dbReference>
<keyword evidence="4" id="KW-0540">Nuclease</keyword>
<evidence type="ECO:0000256" key="1">
    <source>
        <dbReference type="ARBA" id="ARBA00022670"/>
    </source>
</evidence>
<dbReference type="GO" id="GO:0004190">
    <property type="term" value="F:aspartic-type endopeptidase activity"/>
    <property type="evidence" value="ECO:0007669"/>
    <property type="project" value="UniProtKB-KW"/>
</dbReference>
<feature type="domain" description="Chromo" evidence="17">
    <location>
        <begin position="562"/>
        <end position="621"/>
    </location>
</feature>
<dbReference type="InterPro" id="IPR041373">
    <property type="entry name" value="RT_RNaseH"/>
</dbReference>
<keyword evidence="3" id="KW-0548">Nucleotidyltransferase</keyword>
<dbReference type="GO" id="GO:0004519">
    <property type="term" value="F:endonuclease activity"/>
    <property type="evidence" value="ECO:0007669"/>
    <property type="project" value="UniProtKB-KW"/>
</dbReference>
<dbReference type="GO" id="GO:0006508">
    <property type="term" value="P:proteolysis"/>
    <property type="evidence" value="ECO:0007669"/>
    <property type="project" value="UniProtKB-KW"/>
</dbReference>
<keyword evidence="16" id="KW-0732">Signal</keyword>
<dbReference type="SMART" id="SM00298">
    <property type="entry name" value="CHROMO"/>
    <property type="match status" value="1"/>
</dbReference>
<evidence type="ECO:0000313" key="19">
    <source>
        <dbReference type="EMBL" id="SAM00104.1"/>
    </source>
</evidence>
<sequence>MELGSVSQFLCYLTLFPLVDSQLPASIWLIRHQHWRHYLEFSSHPTIVFTDHKNLEYFTTTRNLSRRQVRWAEILGDYNFKIEYRPGKKNGAADALSRKDNPCGGDGRGDKTTSMTLLDPQVFLSALSTYTLGPEDQAITESIKQLLPTDTHFGPTLATMDKQQVSTLDKYTLADGMLFYEGLICVPDDKGLKKKILEECHDAPAAGHFGIAKTHELVTRNYHWPNLRQYIKSYIAGCDVCIRNKNDHHKPYGLLAPLPVPEQPWVSISVDFITHLPASKGFTAICVFVDRFSKMAYFVATHDEIDAEGTVDLFTKHIFSNHGLPDDIVSDRGSTFISKFTRAIMKGLGIDQKLSTSFHPQTDGQTERINSILEQYLRCYVNYQQSNWSDMLPIAQFAYNNSKHSSTNETPFHAVYGCHPRLSVSLPRSNKHTTPATDRLAKMNQVHLDMKDAILATQETHKKYYDQRTIPAPSYKIGDQVWLSTKNLKTQRPTKKLDHRRIGPFKITATIGTRAYRLELPPTMHIHPVFHTNLLTPYQPDPIEGRPPKPQPPTYVEDHYEYEVDFIVDSRIHRRRLQYLVHWKGYTSMDRTWEPLDNLDNATEAIEDFHRQHPERPRGARP</sequence>
<dbReference type="GO" id="GO:0003887">
    <property type="term" value="F:DNA-directed DNA polymerase activity"/>
    <property type="evidence" value="ECO:0007669"/>
    <property type="project" value="UniProtKB-KW"/>
</dbReference>
<evidence type="ECO:0000256" key="3">
    <source>
        <dbReference type="ARBA" id="ARBA00022695"/>
    </source>
</evidence>
<feature type="chain" id="PRO_5007843409" description="Integrase catalytic domain-containing protein" evidence="16">
    <location>
        <begin position="22"/>
        <end position="622"/>
    </location>
</feature>
<dbReference type="SUPFAM" id="SSF53098">
    <property type="entry name" value="Ribonuclease H-like"/>
    <property type="match status" value="1"/>
</dbReference>
<dbReference type="GO" id="GO:0046872">
    <property type="term" value="F:metal ion binding"/>
    <property type="evidence" value="ECO:0007669"/>
    <property type="project" value="UniProtKB-KW"/>
</dbReference>
<feature type="domain" description="Integrase catalytic" evidence="18">
    <location>
        <begin position="260"/>
        <end position="419"/>
    </location>
</feature>
<dbReference type="FunFam" id="3.30.420.10:FF:000032">
    <property type="entry name" value="Retrovirus-related Pol polyprotein from transposon 297-like Protein"/>
    <property type="match status" value="1"/>
</dbReference>
<proteinExistence type="predicted"/>
<evidence type="ECO:0000259" key="17">
    <source>
        <dbReference type="PROSITE" id="PS50013"/>
    </source>
</evidence>
<feature type="compositionally biased region" description="Basic and acidic residues" evidence="15">
    <location>
        <begin position="96"/>
        <end position="111"/>
    </location>
</feature>
<evidence type="ECO:0000256" key="7">
    <source>
        <dbReference type="ARBA" id="ARBA00022759"/>
    </source>
</evidence>
<dbReference type="PANTHER" id="PTHR37984">
    <property type="entry name" value="PROTEIN CBG26694"/>
    <property type="match status" value="1"/>
</dbReference>
<dbReference type="InterPro" id="IPR016197">
    <property type="entry name" value="Chromo-like_dom_sf"/>
</dbReference>
<dbReference type="Pfam" id="PF00665">
    <property type="entry name" value="rve"/>
    <property type="match status" value="1"/>
</dbReference>
<dbReference type="InParanoid" id="A0A163JL29"/>
<evidence type="ECO:0000259" key="18">
    <source>
        <dbReference type="PROSITE" id="PS50994"/>
    </source>
</evidence>
<evidence type="ECO:0000256" key="14">
    <source>
        <dbReference type="ARBA" id="ARBA00023172"/>
    </source>
</evidence>
<evidence type="ECO:0000256" key="5">
    <source>
        <dbReference type="ARBA" id="ARBA00022723"/>
    </source>
</evidence>
<accession>A0A163JL29</accession>
<dbReference type="Gene3D" id="2.40.50.40">
    <property type="match status" value="1"/>
</dbReference>
<evidence type="ECO:0000256" key="15">
    <source>
        <dbReference type="SAM" id="MobiDB-lite"/>
    </source>
</evidence>
<keyword evidence="7" id="KW-0255">Endonuclease</keyword>
<dbReference type="InterPro" id="IPR050951">
    <property type="entry name" value="Retrovirus_Pol_polyprotein"/>
</dbReference>
<dbReference type="InterPro" id="IPR041588">
    <property type="entry name" value="Integrase_H2C2"/>
</dbReference>
<dbReference type="PANTHER" id="PTHR37984:SF5">
    <property type="entry name" value="PROTEIN NYNRIN-LIKE"/>
    <property type="match status" value="1"/>
</dbReference>
<name>A0A163JL29_ABSGL</name>
<keyword evidence="10" id="KW-0229">DNA integration</keyword>
<dbReference type="InterPro" id="IPR001584">
    <property type="entry name" value="Integrase_cat-core"/>
</dbReference>
<protein>
    <recommendedName>
        <fullName evidence="21">Integrase catalytic domain-containing protein</fullName>
    </recommendedName>
</protein>
<dbReference type="GO" id="GO:0003964">
    <property type="term" value="F:RNA-directed DNA polymerase activity"/>
    <property type="evidence" value="ECO:0007669"/>
    <property type="project" value="UniProtKB-KW"/>
</dbReference>
<evidence type="ECO:0000256" key="11">
    <source>
        <dbReference type="ARBA" id="ARBA00022918"/>
    </source>
</evidence>
<dbReference type="OMA" id="TEENSTW"/>
<dbReference type="Proteomes" id="UP000078561">
    <property type="component" value="Unassembled WGS sequence"/>
</dbReference>
<dbReference type="SUPFAM" id="SSF56672">
    <property type="entry name" value="DNA/RNA polymerases"/>
    <property type="match status" value="1"/>
</dbReference>
<dbReference type="InterPro" id="IPR056924">
    <property type="entry name" value="SH3_Tf2-1"/>
</dbReference>
<dbReference type="Gene3D" id="1.10.340.70">
    <property type="match status" value="1"/>
</dbReference>
<dbReference type="PROSITE" id="PS50994">
    <property type="entry name" value="INTEGRASE"/>
    <property type="match status" value="1"/>
</dbReference>
<evidence type="ECO:0000256" key="4">
    <source>
        <dbReference type="ARBA" id="ARBA00022722"/>
    </source>
</evidence>
<dbReference type="GO" id="GO:0003677">
    <property type="term" value="F:DNA binding"/>
    <property type="evidence" value="ECO:0007669"/>
    <property type="project" value="UniProtKB-KW"/>
</dbReference>
<dbReference type="GO" id="GO:0005634">
    <property type="term" value="C:nucleus"/>
    <property type="evidence" value="ECO:0007669"/>
    <property type="project" value="UniProtKB-ARBA"/>
</dbReference>
<evidence type="ECO:0000313" key="20">
    <source>
        <dbReference type="Proteomes" id="UP000078561"/>
    </source>
</evidence>
<feature type="signal peptide" evidence="16">
    <location>
        <begin position="1"/>
        <end position="21"/>
    </location>
</feature>
<dbReference type="CDD" id="cd00024">
    <property type="entry name" value="CD_CSD"/>
    <property type="match status" value="1"/>
</dbReference>
<dbReference type="InterPro" id="IPR012337">
    <property type="entry name" value="RNaseH-like_sf"/>
</dbReference>
<keyword evidence="9" id="KW-0460">Magnesium</keyword>
<evidence type="ECO:0000256" key="10">
    <source>
        <dbReference type="ARBA" id="ARBA00022908"/>
    </source>
</evidence>
<dbReference type="OrthoDB" id="2447315at2759"/>
<keyword evidence="20" id="KW-1185">Reference proteome</keyword>
<keyword evidence="5" id="KW-0479">Metal-binding</keyword>
<reference evidence="19" key="1">
    <citation type="submission" date="2016-04" db="EMBL/GenBank/DDBJ databases">
        <authorList>
            <person name="Evans L.H."/>
            <person name="Alamgir A."/>
            <person name="Owens N."/>
            <person name="Weber N.D."/>
            <person name="Virtaneva K."/>
            <person name="Barbian K."/>
            <person name="Babar A."/>
            <person name="Rosenke K."/>
        </authorList>
    </citation>
    <scope>NUCLEOTIDE SEQUENCE [LARGE SCALE GENOMIC DNA]</scope>
    <source>
        <strain evidence="19">CBS 101.48</strain>
    </source>
</reference>
<evidence type="ECO:0000256" key="8">
    <source>
        <dbReference type="ARBA" id="ARBA00022801"/>
    </source>
</evidence>
<keyword evidence="13" id="KW-0238">DNA-binding</keyword>
<dbReference type="GO" id="GO:0006310">
    <property type="term" value="P:DNA recombination"/>
    <property type="evidence" value="ECO:0007669"/>
    <property type="project" value="UniProtKB-KW"/>
</dbReference>
<dbReference type="InterPro" id="IPR023780">
    <property type="entry name" value="Chromo_domain"/>
</dbReference>
<evidence type="ECO:0008006" key="21">
    <source>
        <dbReference type="Google" id="ProtNLM"/>
    </source>
</evidence>
<dbReference type="STRING" id="4829.A0A163JL29"/>